<feature type="transmembrane region" description="Helical" evidence="1">
    <location>
        <begin position="66"/>
        <end position="88"/>
    </location>
</feature>
<gene>
    <name evidence="2" type="ORF">BCR25_16580</name>
</gene>
<dbReference type="RefSeq" id="WP_069662658.1">
    <property type="nucleotide sequence ID" value="NZ_JBHUJJ010000001.1"/>
</dbReference>
<dbReference type="Pfam" id="PF12730">
    <property type="entry name" value="ABC2_membrane_4"/>
    <property type="match status" value="1"/>
</dbReference>
<feature type="transmembrane region" description="Helical" evidence="1">
    <location>
        <begin position="20"/>
        <end position="37"/>
    </location>
</feature>
<evidence type="ECO:0000313" key="2">
    <source>
        <dbReference type="EMBL" id="OEG18439.1"/>
    </source>
</evidence>
<evidence type="ECO:0000313" key="3">
    <source>
        <dbReference type="Proteomes" id="UP000095094"/>
    </source>
</evidence>
<dbReference type="EMBL" id="MIJY01000006">
    <property type="protein sequence ID" value="OEG18439.1"/>
    <property type="molecule type" value="Genomic_DNA"/>
</dbReference>
<proteinExistence type="predicted"/>
<comment type="caution">
    <text evidence="2">The sequence shown here is derived from an EMBL/GenBank/DDBJ whole genome shotgun (WGS) entry which is preliminary data.</text>
</comment>
<protein>
    <recommendedName>
        <fullName evidence="4">ABC transporter permease</fullName>
    </recommendedName>
</protein>
<organism evidence="2 3">
    <name type="scientific">Enterococcus termitis</name>
    <dbReference type="NCBI Taxonomy" id="332950"/>
    <lineage>
        <taxon>Bacteria</taxon>
        <taxon>Bacillati</taxon>
        <taxon>Bacillota</taxon>
        <taxon>Bacilli</taxon>
        <taxon>Lactobacillales</taxon>
        <taxon>Enterococcaceae</taxon>
        <taxon>Enterococcus</taxon>
    </lineage>
</organism>
<keyword evidence="3" id="KW-1185">Reference proteome</keyword>
<reference evidence="3" key="1">
    <citation type="submission" date="2016-09" db="EMBL/GenBank/DDBJ databases">
        <authorList>
            <person name="Gulvik C.A."/>
        </authorList>
    </citation>
    <scope>NUCLEOTIDE SEQUENCE [LARGE SCALE GENOMIC DNA]</scope>
    <source>
        <strain evidence="3">LMG 8895</strain>
    </source>
</reference>
<sequence length="261" mass="28841">MSFIRTTQSELYKLIFSRGWWIVFSLVIILQPLLGLLETSQIASIGLDATPETHPELLESLPPLDYFGFDAAMFGILPIVIFGGICGASEYRNHNLRTTMLCNNNRASLFLAKLKSIILSTILVSFTSVFITIAITHVGLGSAGLNPIILSKIAWQFIGYTVLTWTLLTVLSFTIGILFKNTIIPLVFLVPQIYNLGNYLAEKWTFGEYLPVAAGNLIIATPVKSMPHDPIKGVLIISLWIIVSLMIALYSFVHSDVGGEY</sequence>
<feature type="transmembrane region" description="Helical" evidence="1">
    <location>
        <begin position="234"/>
        <end position="253"/>
    </location>
</feature>
<name>A0A1E5H0C3_9ENTE</name>
<dbReference type="OrthoDB" id="3268827at2"/>
<feature type="transmembrane region" description="Helical" evidence="1">
    <location>
        <begin position="157"/>
        <end position="179"/>
    </location>
</feature>
<feature type="transmembrane region" description="Helical" evidence="1">
    <location>
        <begin position="116"/>
        <end position="137"/>
    </location>
</feature>
<evidence type="ECO:0000256" key="1">
    <source>
        <dbReference type="SAM" id="Phobius"/>
    </source>
</evidence>
<keyword evidence="1" id="KW-1133">Transmembrane helix</keyword>
<dbReference type="Proteomes" id="UP000095094">
    <property type="component" value="Unassembled WGS sequence"/>
</dbReference>
<keyword evidence="1" id="KW-0812">Transmembrane</keyword>
<evidence type="ECO:0008006" key="4">
    <source>
        <dbReference type="Google" id="ProtNLM"/>
    </source>
</evidence>
<dbReference type="AlphaFoldDB" id="A0A1E5H0C3"/>
<keyword evidence="1" id="KW-0472">Membrane</keyword>
<dbReference type="PATRIC" id="fig|332950.4.peg.2160"/>
<accession>A0A1E5H0C3</accession>